<dbReference type="Proteomes" id="UP000308901">
    <property type="component" value="Unassembled WGS sequence"/>
</dbReference>
<comment type="caution">
    <text evidence="1">The sequence shown here is derived from an EMBL/GenBank/DDBJ whole genome shotgun (WGS) entry which is preliminary data.</text>
</comment>
<sequence>MLRKFIATVILVASLHAQDEKFEIIANDVKTRENNVVVATGNVVIYSKTYYITAQKIIYDKEKETFELFDDVMILRNNNVQSKSDYAFLDMKNDGIYQKPTMYYDESTSVWISSNESDKKKEKIYIEDSIVSSCDCIDPDWSIRSSSADYDTEDKWINIYNPRIYMKDIPLFYSPYLGFSTDKSRRTGLLMPSFGLSSSEGTFFSQPIYFAPAKNYDIEFIPQIRSARGLGLYTYFRYADSPDSIFELSSGYFKEKSDYVKEYNLRNTDHYGFDLKYERYNLFNGKKLDTTDGIYVDLNYLNDIEYKTLEDEKYRDDVESKIESRINYIYNTPNYFLGSYFRYYIDTTKDSNATTLQELPKVQLHSYSRPLFLDKLLYSADLKVTNHFRRDGISANQYELNAPLSYSFSLLDDYLNFEIKHSLSLNRFNYSNFSTTKYEDGTFAETNTTLSLNSDLIKPYDDYIHSVNLFTDFNKANTIKENGDLIGVNLIKIDNPISTNDLNNNQRYDELSSFPVAKSQDTIAFGLNHSFYDKNSLEEIIKHKIKQTILYEEDNPKLQNLENEIVYNYILGSMKNKFIYNQQDKKFVESSTSFSLNYNNFYLKLGHYLARQSANAGFDENLESYTIDSRYKLSNRYSIGYSTRYNIEENLRTNQTFKFSINDSCWDLNLKYKNEITAASTNNNLGRIEQDIVYIELFLKPLGGVMQEYEINKDN</sequence>
<protein>
    <submittedName>
        <fullName evidence="1">LPS-assembly protein LptD</fullName>
    </submittedName>
</protein>
<gene>
    <name evidence="1" type="ORF">FDK22_14485</name>
</gene>
<dbReference type="PANTHER" id="PTHR30189:SF1">
    <property type="entry name" value="LPS-ASSEMBLY PROTEIN LPTD"/>
    <property type="match status" value="1"/>
</dbReference>
<proteinExistence type="inferred from homology"/>
<dbReference type="InterPro" id="IPR050218">
    <property type="entry name" value="LptD"/>
</dbReference>
<dbReference type="GO" id="GO:0043165">
    <property type="term" value="P:Gram-negative-bacterium-type cell outer membrane assembly"/>
    <property type="evidence" value="ECO:0007669"/>
    <property type="project" value="InterPro"/>
</dbReference>
<organism evidence="1 2">
    <name type="scientific">Arcobacter arenosus</name>
    <dbReference type="NCBI Taxonomy" id="2576037"/>
    <lineage>
        <taxon>Bacteria</taxon>
        <taxon>Pseudomonadati</taxon>
        <taxon>Campylobacterota</taxon>
        <taxon>Epsilonproteobacteria</taxon>
        <taxon>Campylobacterales</taxon>
        <taxon>Arcobacteraceae</taxon>
        <taxon>Arcobacter</taxon>
    </lineage>
</organism>
<dbReference type="RefSeq" id="WP_138153702.1">
    <property type="nucleotide sequence ID" value="NZ_VANU01000007.1"/>
</dbReference>
<name>A0A5R8XXY1_9BACT</name>
<dbReference type="PANTHER" id="PTHR30189">
    <property type="entry name" value="LPS-ASSEMBLY PROTEIN"/>
    <property type="match status" value="1"/>
</dbReference>
<accession>A0A5R8XXY1</accession>
<reference evidence="1 2" key="1">
    <citation type="submission" date="2019-05" db="EMBL/GenBank/DDBJ databases">
        <title>Arcobacter sp. nov., isolated from sea sediment.</title>
        <authorList>
            <person name="Kim W."/>
        </authorList>
    </citation>
    <scope>NUCLEOTIDE SEQUENCE [LARGE SCALE GENOMIC DNA]</scope>
    <source>
        <strain evidence="1 2">CAU 1517</strain>
    </source>
</reference>
<dbReference type="GO" id="GO:1990351">
    <property type="term" value="C:transporter complex"/>
    <property type="evidence" value="ECO:0007669"/>
    <property type="project" value="TreeGrafter"/>
</dbReference>
<evidence type="ECO:0000313" key="1">
    <source>
        <dbReference type="EMBL" id="TLP35856.1"/>
    </source>
</evidence>
<evidence type="ECO:0000313" key="2">
    <source>
        <dbReference type="Proteomes" id="UP000308901"/>
    </source>
</evidence>
<dbReference type="InterPro" id="IPR020889">
    <property type="entry name" value="LipoPS_assembly_LptD"/>
</dbReference>
<dbReference type="GO" id="GO:0015920">
    <property type="term" value="P:lipopolysaccharide transport"/>
    <property type="evidence" value="ECO:0007669"/>
    <property type="project" value="InterPro"/>
</dbReference>
<dbReference type="GO" id="GO:0009279">
    <property type="term" value="C:cell outer membrane"/>
    <property type="evidence" value="ECO:0007669"/>
    <property type="project" value="InterPro"/>
</dbReference>
<dbReference type="AlphaFoldDB" id="A0A5R8XXY1"/>
<keyword evidence="2" id="KW-1185">Reference proteome</keyword>
<dbReference type="OrthoDB" id="9760225at2"/>
<dbReference type="EMBL" id="VANU01000007">
    <property type="protein sequence ID" value="TLP35856.1"/>
    <property type="molecule type" value="Genomic_DNA"/>
</dbReference>
<dbReference type="HAMAP" id="MF_01411">
    <property type="entry name" value="LPS_assembly_LptD"/>
    <property type="match status" value="1"/>
</dbReference>